<dbReference type="PANTHER" id="PTHR42847:SF4">
    <property type="entry name" value="ALKANESULFONATE MONOOXYGENASE-RELATED"/>
    <property type="match status" value="1"/>
</dbReference>
<keyword evidence="1" id="KW-0285">Flavoprotein</keyword>
<keyword evidence="7" id="KW-1185">Reference proteome</keyword>
<dbReference type="InterPro" id="IPR011251">
    <property type="entry name" value="Luciferase-like_dom"/>
</dbReference>
<dbReference type="EMBL" id="JYFN01000014">
    <property type="protein sequence ID" value="KJE23320.1"/>
    <property type="molecule type" value="Genomic_DNA"/>
</dbReference>
<dbReference type="GO" id="GO:0008726">
    <property type="term" value="F:alkanesulfonate monooxygenase activity"/>
    <property type="evidence" value="ECO:0007669"/>
    <property type="project" value="TreeGrafter"/>
</dbReference>
<dbReference type="Proteomes" id="UP000032545">
    <property type="component" value="Unassembled WGS sequence"/>
</dbReference>
<keyword evidence="2" id="KW-0288">FMN</keyword>
<dbReference type="InterPro" id="IPR019921">
    <property type="entry name" value="Lucif-like_OxRdtase_Rv2161c"/>
</dbReference>
<accession>A0A0D8BGZ1</accession>
<evidence type="ECO:0000313" key="6">
    <source>
        <dbReference type="EMBL" id="KJE23320.1"/>
    </source>
</evidence>
<name>A0A0D8BGZ1_9ACTN</name>
<evidence type="ECO:0000259" key="5">
    <source>
        <dbReference type="Pfam" id="PF00296"/>
    </source>
</evidence>
<proteinExistence type="predicted"/>
<sequence length="303" mass="32751">MRFMAEYNVRSDPDAGWLDPDNVATFARTLEEVGFGALAFTDHPAPSAKWLAAGGHETFDPFAALTFCAAVTRRIRLMTHLTVVPYRNPLLQARSMTTVDVLSGGRAIFALGTGYLRSEFAALGVDADERNELFDEAVEVMRKAWTQDVVEHAGRHFHATGQAMLPRPVQRPHPPLWLGGNSGLALDRVARFGQGWAALVGSPQLARSARTASITSTAELAARIRELERRLHTHGRTLAEIDILAPTPAGVLANGWSPAQRLDELARLRDVGVTWAGVVLPGGGFAAAMDSVRRFGAEVVAAL</sequence>
<feature type="domain" description="Luciferase-like" evidence="5">
    <location>
        <begin position="9"/>
        <end position="223"/>
    </location>
</feature>
<reference evidence="7" key="1">
    <citation type="submission" date="2015-02" db="EMBL/GenBank/DDBJ databases">
        <title>Draft Genome of Frankia sp. CpI1-S.</title>
        <authorList>
            <person name="Oshone R.T."/>
            <person name="Ngom M."/>
            <person name="Ghodhbane-Gtari F."/>
            <person name="Gtari M."/>
            <person name="Morris K."/>
            <person name="Thomas K."/>
            <person name="Sen A."/>
            <person name="Tisa L.S."/>
        </authorList>
    </citation>
    <scope>NUCLEOTIDE SEQUENCE [LARGE SCALE GENOMIC DNA]</scope>
    <source>
        <strain evidence="7">CpI1-S</strain>
    </source>
</reference>
<dbReference type="Pfam" id="PF00296">
    <property type="entry name" value="Bac_luciferase"/>
    <property type="match status" value="1"/>
</dbReference>
<dbReference type="AlphaFoldDB" id="A0A0D8BGZ1"/>
<dbReference type="InterPro" id="IPR050172">
    <property type="entry name" value="SsuD_RutA_monooxygenase"/>
</dbReference>
<evidence type="ECO:0000256" key="4">
    <source>
        <dbReference type="ARBA" id="ARBA00023033"/>
    </source>
</evidence>
<dbReference type="PATRIC" id="fig|1502723.3.peg.1297"/>
<keyword evidence="4" id="KW-0503">Monooxygenase</keyword>
<organism evidence="6 7">
    <name type="scientific">Frankia torreyi</name>
    <dbReference type="NCBI Taxonomy" id="1856"/>
    <lineage>
        <taxon>Bacteria</taxon>
        <taxon>Bacillati</taxon>
        <taxon>Actinomycetota</taxon>
        <taxon>Actinomycetes</taxon>
        <taxon>Frankiales</taxon>
        <taxon>Frankiaceae</taxon>
        <taxon>Frankia</taxon>
    </lineage>
</organism>
<dbReference type="GO" id="GO:0046306">
    <property type="term" value="P:alkanesulfonate catabolic process"/>
    <property type="evidence" value="ECO:0007669"/>
    <property type="project" value="TreeGrafter"/>
</dbReference>
<protein>
    <submittedName>
        <fullName evidence="6">Oxidoreductase</fullName>
    </submittedName>
</protein>
<evidence type="ECO:0000256" key="1">
    <source>
        <dbReference type="ARBA" id="ARBA00022630"/>
    </source>
</evidence>
<dbReference type="PANTHER" id="PTHR42847">
    <property type="entry name" value="ALKANESULFONATE MONOOXYGENASE"/>
    <property type="match status" value="1"/>
</dbReference>
<comment type="caution">
    <text evidence="6">The sequence shown here is derived from an EMBL/GenBank/DDBJ whole genome shotgun (WGS) entry which is preliminary data.</text>
</comment>
<evidence type="ECO:0000256" key="2">
    <source>
        <dbReference type="ARBA" id="ARBA00022643"/>
    </source>
</evidence>
<dbReference type="InterPro" id="IPR036661">
    <property type="entry name" value="Luciferase-like_sf"/>
</dbReference>
<keyword evidence="3" id="KW-0560">Oxidoreductase</keyword>
<gene>
    <name evidence="6" type="ORF">FF36_02278</name>
</gene>
<evidence type="ECO:0000256" key="3">
    <source>
        <dbReference type="ARBA" id="ARBA00023002"/>
    </source>
</evidence>
<reference evidence="6 7" key="2">
    <citation type="journal article" date="2016" name="Genome Announc.">
        <title>Permanent Draft Genome Sequences for Two Variants of Frankia sp. Strain CpI1, the First Frankia Strain Isolated from Root Nodules of Comptonia peregrina.</title>
        <authorList>
            <person name="Oshone R."/>
            <person name="Hurst S.G.IV."/>
            <person name="Abebe-Akele F."/>
            <person name="Simpson S."/>
            <person name="Morris K."/>
            <person name="Thomas W.K."/>
            <person name="Tisa L.S."/>
        </authorList>
    </citation>
    <scope>NUCLEOTIDE SEQUENCE [LARGE SCALE GENOMIC DNA]</scope>
    <source>
        <strain evidence="7">CpI1-S</strain>
    </source>
</reference>
<dbReference type="Gene3D" id="3.20.20.30">
    <property type="entry name" value="Luciferase-like domain"/>
    <property type="match status" value="1"/>
</dbReference>
<evidence type="ECO:0000313" key="7">
    <source>
        <dbReference type="Proteomes" id="UP000032545"/>
    </source>
</evidence>
<dbReference type="SUPFAM" id="SSF51679">
    <property type="entry name" value="Bacterial luciferase-like"/>
    <property type="match status" value="1"/>
</dbReference>
<dbReference type="NCBIfam" id="TIGR03619">
    <property type="entry name" value="F420_Rv2161c"/>
    <property type="match status" value="1"/>
</dbReference>